<dbReference type="PROSITE" id="PS51273">
    <property type="entry name" value="GATASE_TYPE_1"/>
    <property type="match status" value="1"/>
</dbReference>
<proteinExistence type="inferred from homology"/>
<keyword evidence="13" id="KW-0808">Transferase</keyword>
<dbReference type="PIRSF" id="PIRSF000495">
    <property type="entry name" value="Amidotransf_hisH"/>
    <property type="match status" value="1"/>
</dbReference>
<evidence type="ECO:0000313" key="14">
    <source>
        <dbReference type="Proteomes" id="UP000176609"/>
    </source>
</evidence>
<evidence type="ECO:0000256" key="11">
    <source>
        <dbReference type="PIRSR" id="PIRSR000495-1"/>
    </source>
</evidence>
<evidence type="ECO:0000313" key="13">
    <source>
        <dbReference type="EMBL" id="OGG27373.1"/>
    </source>
</evidence>
<feature type="active site" evidence="10 11">
    <location>
        <position position="185"/>
    </location>
</feature>
<keyword evidence="6 10" id="KW-0368">Histidine biosynthesis</keyword>
<keyword evidence="4 10" id="KW-0378">Hydrolase</keyword>
<evidence type="ECO:0000256" key="5">
    <source>
        <dbReference type="ARBA" id="ARBA00022962"/>
    </source>
</evidence>
<evidence type="ECO:0000256" key="7">
    <source>
        <dbReference type="ARBA" id="ARBA00023239"/>
    </source>
</evidence>
<reference evidence="13 14" key="1">
    <citation type="journal article" date="2016" name="Nat. Commun.">
        <title>Thousands of microbial genomes shed light on interconnected biogeochemical processes in an aquifer system.</title>
        <authorList>
            <person name="Anantharaman K."/>
            <person name="Brown C.T."/>
            <person name="Hug L.A."/>
            <person name="Sharon I."/>
            <person name="Castelle C.J."/>
            <person name="Probst A.J."/>
            <person name="Thomas B.C."/>
            <person name="Singh A."/>
            <person name="Wilkins M.J."/>
            <person name="Karaoz U."/>
            <person name="Brodie E.L."/>
            <person name="Williams K.H."/>
            <person name="Hubbard S.S."/>
            <person name="Banfield J.F."/>
        </authorList>
    </citation>
    <scope>NUCLEOTIDE SEQUENCE [LARGE SCALE GENOMIC DNA]</scope>
</reference>
<protein>
    <recommendedName>
        <fullName evidence="10">Imidazole glycerol phosphate synthase subunit HisH</fullName>
        <ecNumber evidence="10">4.3.2.10</ecNumber>
    </recommendedName>
    <alternativeName>
        <fullName evidence="10">IGP synthase glutaminase subunit</fullName>
        <ecNumber evidence="10">3.5.1.2</ecNumber>
    </alternativeName>
    <alternativeName>
        <fullName evidence="10">IGP synthase subunit HisH</fullName>
    </alternativeName>
    <alternativeName>
        <fullName evidence="10">ImGP synthase subunit HisH</fullName>
        <shortName evidence="10">IGPS subunit HisH</shortName>
    </alternativeName>
</protein>
<dbReference type="EC" id="3.5.1.2" evidence="10"/>
<comment type="pathway">
    <text evidence="1 10">Amino-acid biosynthesis; L-histidine biosynthesis; L-histidine from 5-phospho-alpha-D-ribose 1-diphosphate: step 5/9.</text>
</comment>
<evidence type="ECO:0000256" key="2">
    <source>
        <dbReference type="ARBA" id="ARBA00011152"/>
    </source>
</evidence>
<dbReference type="Gene3D" id="3.40.50.880">
    <property type="match status" value="1"/>
</dbReference>
<feature type="active site" description="Nucleophile" evidence="10 11">
    <location>
        <position position="79"/>
    </location>
</feature>
<dbReference type="GO" id="GO:0004359">
    <property type="term" value="F:glutaminase activity"/>
    <property type="evidence" value="ECO:0007669"/>
    <property type="project" value="UniProtKB-EC"/>
</dbReference>
<comment type="function">
    <text evidence="10">IGPS catalyzes the conversion of PRFAR and glutamine to IGP, AICAR and glutamate. The HisH subunit catalyzes the hydrolysis of glutamine to glutamate and ammonia as part of the synthesis of IGP and AICAR. The resulting ammonia molecule is channeled to the active site of HisF.</text>
</comment>
<dbReference type="UniPathway" id="UPA00031">
    <property type="reaction ID" value="UER00010"/>
</dbReference>
<gene>
    <name evidence="10" type="primary">hisH</name>
    <name evidence="13" type="ORF">A2960_00065</name>
</gene>
<dbReference type="SUPFAM" id="SSF52317">
    <property type="entry name" value="Class I glutamine amidotransferase-like"/>
    <property type="match status" value="1"/>
</dbReference>
<dbReference type="AlphaFoldDB" id="A0A1F6AS94"/>
<dbReference type="Pfam" id="PF00117">
    <property type="entry name" value="GATase"/>
    <property type="match status" value="1"/>
</dbReference>
<dbReference type="PANTHER" id="PTHR42701:SF1">
    <property type="entry name" value="IMIDAZOLE GLYCEROL PHOSPHATE SYNTHASE SUBUNIT HISH"/>
    <property type="match status" value="1"/>
</dbReference>
<evidence type="ECO:0000256" key="4">
    <source>
        <dbReference type="ARBA" id="ARBA00022801"/>
    </source>
</evidence>
<name>A0A1F6AS94_9BACT</name>
<evidence type="ECO:0000256" key="1">
    <source>
        <dbReference type="ARBA" id="ARBA00005091"/>
    </source>
</evidence>
<evidence type="ECO:0000256" key="6">
    <source>
        <dbReference type="ARBA" id="ARBA00023102"/>
    </source>
</evidence>
<dbReference type="InterPro" id="IPR010139">
    <property type="entry name" value="Imidazole-glycPsynth_HisH"/>
</dbReference>
<dbReference type="GO" id="GO:0000107">
    <property type="term" value="F:imidazoleglycerol-phosphate synthase activity"/>
    <property type="evidence" value="ECO:0007669"/>
    <property type="project" value="UniProtKB-UniRule"/>
</dbReference>
<dbReference type="CDD" id="cd01748">
    <property type="entry name" value="GATase1_IGP_Synthase"/>
    <property type="match status" value="1"/>
</dbReference>
<dbReference type="InterPro" id="IPR017926">
    <property type="entry name" value="GATASE"/>
</dbReference>
<keyword evidence="5 10" id="KW-0315">Glutamine amidotransferase</keyword>
<keyword evidence="10" id="KW-0963">Cytoplasm</keyword>
<dbReference type="GO" id="GO:0016829">
    <property type="term" value="F:lyase activity"/>
    <property type="evidence" value="ECO:0007669"/>
    <property type="project" value="UniProtKB-KW"/>
</dbReference>
<feature type="domain" description="Glutamine amidotransferase" evidence="12">
    <location>
        <begin position="3"/>
        <end position="200"/>
    </location>
</feature>
<evidence type="ECO:0000256" key="10">
    <source>
        <dbReference type="HAMAP-Rule" id="MF_00278"/>
    </source>
</evidence>
<dbReference type="GO" id="GO:0000105">
    <property type="term" value="P:L-histidine biosynthetic process"/>
    <property type="evidence" value="ECO:0007669"/>
    <property type="project" value="UniProtKB-UniRule"/>
</dbReference>
<accession>A0A1F6AS94</accession>
<comment type="catalytic activity">
    <reaction evidence="9 10">
        <text>L-glutamine + H2O = L-glutamate + NH4(+)</text>
        <dbReference type="Rhea" id="RHEA:15889"/>
        <dbReference type="ChEBI" id="CHEBI:15377"/>
        <dbReference type="ChEBI" id="CHEBI:28938"/>
        <dbReference type="ChEBI" id="CHEBI:29985"/>
        <dbReference type="ChEBI" id="CHEBI:58359"/>
        <dbReference type="EC" id="3.5.1.2"/>
    </reaction>
</comment>
<dbReference type="EMBL" id="MFJR01000003">
    <property type="protein sequence ID" value="OGG27373.1"/>
    <property type="molecule type" value="Genomic_DNA"/>
</dbReference>
<evidence type="ECO:0000256" key="8">
    <source>
        <dbReference type="ARBA" id="ARBA00047838"/>
    </source>
</evidence>
<evidence type="ECO:0000256" key="9">
    <source>
        <dbReference type="ARBA" id="ARBA00049534"/>
    </source>
</evidence>
<dbReference type="PANTHER" id="PTHR42701">
    <property type="entry name" value="IMIDAZOLE GLYCEROL PHOSPHATE SYNTHASE SUBUNIT HISH"/>
    <property type="match status" value="1"/>
</dbReference>
<comment type="subunit">
    <text evidence="2 10">Heterodimer of HisH and HisF.</text>
</comment>
<dbReference type="HAMAP" id="MF_00278">
    <property type="entry name" value="HisH"/>
    <property type="match status" value="1"/>
</dbReference>
<comment type="caution">
    <text evidence="13">The sequence shown here is derived from an EMBL/GenBank/DDBJ whole genome shotgun (WGS) entry which is preliminary data.</text>
</comment>
<organism evidence="13 14">
    <name type="scientific">Candidatus Gottesmanbacteria bacterium RIFCSPLOWO2_01_FULL_39_12b</name>
    <dbReference type="NCBI Taxonomy" id="1798388"/>
    <lineage>
        <taxon>Bacteria</taxon>
        <taxon>Candidatus Gottesmaniibacteriota</taxon>
    </lineage>
</organism>
<dbReference type="EC" id="4.3.2.10" evidence="10"/>
<comment type="subcellular location">
    <subcellularLocation>
        <location evidence="10">Cytoplasm</location>
    </subcellularLocation>
</comment>
<dbReference type="NCBIfam" id="TIGR01855">
    <property type="entry name" value="IMP_synth_hisH"/>
    <property type="match status" value="1"/>
</dbReference>
<evidence type="ECO:0000259" key="12">
    <source>
        <dbReference type="Pfam" id="PF00117"/>
    </source>
</evidence>
<evidence type="ECO:0000256" key="3">
    <source>
        <dbReference type="ARBA" id="ARBA00022605"/>
    </source>
</evidence>
<keyword evidence="3 10" id="KW-0028">Amino-acid biosynthesis</keyword>
<comment type="catalytic activity">
    <reaction evidence="8 10">
        <text>5-[(5-phospho-1-deoxy-D-ribulos-1-ylimino)methylamino]-1-(5-phospho-beta-D-ribosyl)imidazole-4-carboxamide + L-glutamine = D-erythro-1-(imidazol-4-yl)glycerol 3-phosphate + 5-amino-1-(5-phospho-beta-D-ribosyl)imidazole-4-carboxamide + L-glutamate + H(+)</text>
        <dbReference type="Rhea" id="RHEA:24793"/>
        <dbReference type="ChEBI" id="CHEBI:15378"/>
        <dbReference type="ChEBI" id="CHEBI:29985"/>
        <dbReference type="ChEBI" id="CHEBI:58278"/>
        <dbReference type="ChEBI" id="CHEBI:58359"/>
        <dbReference type="ChEBI" id="CHEBI:58475"/>
        <dbReference type="ChEBI" id="CHEBI:58525"/>
        <dbReference type="EC" id="4.3.2.10"/>
    </reaction>
</comment>
<dbReference type="GO" id="GO:0005737">
    <property type="term" value="C:cytoplasm"/>
    <property type="evidence" value="ECO:0007669"/>
    <property type="project" value="UniProtKB-SubCell"/>
</dbReference>
<dbReference type="InterPro" id="IPR029062">
    <property type="entry name" value="Class_I_gatase-like"/>
</dbReference>
<sequence>MMVIIDYGLGNIGSITNALAKLGIKAQLSSKSQDIFKADAIIFPGDGAAEQAMANLKKRNLINSIKEIILSGKPFLGICLGMQILLSFSEEGNVECLDVIKGKVIRFKSDLKIPQIGWNQVQRVQNTALKINNLFKDIPDRSYFYFINGYYCLTDEKEIVVAETNYGQIFCSVFMKKNVIGVQFHPEKSGVAGLNFLKNFTDFAYANNSGN</sequence>
<feature type="active site" evidence="10 11">
    <location>
        <position position="187"/>
    </location>
</feature>
<dbReference type="Proteomes" id="UP000176609">
    <property type="component" value="Unassembled WGS sequence"/>
</dbReference>
<keyword evidence="7 10" id="KW-0456">Lyase</keyword>